<comment type="caution">
    <text evidence="1">The sequence shown here is derived from an EMBL/GenBank/DDBJ whole genome shotgun (WGS) entry which is preliminary data.</text>
</comment>
<evidence type="ECO:0000313" key="1">
    <source>
        <dbReference type="EMBL" id="OGM25860.1"/>
    </source>
</evidence>
<sequence length="159" mass="18323">MTLEKKKFEQVIPSNLTLKVTEKGKFIDLKKHKPLPPGTLDTLQPILSEVFSGREDTQGVDSSPYQTILESRQRQVIQGESSEDTYSHALIACRNLGYSANEIAFMLINQNEQIKIMKAFNEINELQIKELISTLSKRLRFYYGGFHEKAEEMRKVKAW</sequence>
<dbReference type="EMBL" id="MGGL01000018">
    <property type="protein sequence ID" value="OGM25860.1"/>
    <property type="molecule type" value="Genomic_DNA"/>
</dbReference>
<accession>A0A1F7YFB6</accession>
<protein>
    <submittedName>
        <fullName evidence="1">Uncharacterized protein</fullName>
    </submittedName>
</protein>
<reference evidence="1 2" key="1">
    <citation type="journal article" date="2016" name="Nat. Commun.">
        <title>Thousands of microbial genomes shed light on interconnected biogeochemical processes in an aquifer system.</title>
        <authorList>
            <person name="Anantharaman K."/>
            <person name="Brown C.T."/>
            <person name="Hug L.A."/>
            <person name="Sharon I."/>
            <person name="Castelle C.J."/>
            <person name="Probst A.J."/>
            <person name="Thomas B.C."/>
            <person name="Singh A."/>
            <person name="Wilkins M.J."/>
            <person name="Karaoz U."/>
            <person name="Brodie E.L."/>
            <person name="Williams K.H."/>
            <person name="Hubbard S.S."/>
            <person name="Banfield J.F."/>
        </authorList>
    </citation>
    <scope>NUCLEOTIDE SEQUENCE [LARGE SCALE GENOMIC DNA]</scope>
</reference>
<evidence type="ECO:0000313" key="2">
    <source>
        <dbReference type="Proteomes" id="UP000179221"/>
    </source>
</evidence>
<organism evidence="1 2">
    <name type="scientific">Candidatus Woesebacteria bacterium RIFCSPHIGHO2_01_FULL_40_22</name>
    <dbReference type="NCBI Taxonomy" id="1802499"/>
    <lineage>
        <taxon>Bacteria</taxon>
        <taxon>Candidatus Woeseibacteriota</taxon>
    </lineage>
</organism>
<proteinExistence type="predicted"/>
<dbReference type="AlphaFoldDB" id="A0A1F7YFB6"/>
<dbReference type="Proteomes" id="UP000179221">
    <property type="component" value="Unassembled WGS sequence"/>
</dbReference>
<gene>
    <name evidence="1" type="ORF">A2628_04780</name>
</gene>
<name>A0A1F7YFB6_9BACT</name>